<dbReference type="Proteomes" id="UP000036681">
    <property type="component" value="Unplaced"/>
</dbReference>
<name>A0A0M3HWR4_ASCLU</name>
<accession>A0A0M3HWR4</accession>
<evidence type="ECO:0000313" key="1">
    <source>
        <dbReference type="Proteomes" id="UP000036681"/>
    </source>
</evidence>
<protein>
    <submittedName>
        <fullName evidence="2">Transposase</fullName>
    </submittedName>
</protein>
<reference evidence="2" key="1">
    <citation type="submission" date="2017-02" db="UniProtKB">
        <authorList>
            <consortium name="WormBaseParasite"/>
        </authorList>
    </citation>
    <scope>IDENTIFICATION</scope>
</reference>
<proteinExistence type="predicted"/>
<dbReference type="AlphaFoldDB" id="A0A0M3HWR4"/>
<keyword evidence="1" id="KW-1185">Reference proteome</keyword>
<dbReference type="WBParaSite" id="ALUE_0000762801-mRNA-1">
    <property type="protein sequence ID" value="ALUE_0000762801-mRNA-1"/>
    <property type="gene ID" value="ALUE_0000762801"/>
</dbReference>
<evidence type="ECO:0000313" key="2">
    <source>
        <dbReference type="WBParaSite" id="ALUE_0000762801-mRNA-1"/>
    </source>
</evidence>
<sequence length="69" mass="7514">MPIRRAVPTCPRCAACATLHSSALRASHYYDPVLCPRSGALNLVLRTRKAMVSNNPVKGLNGTLNTRNH</sequence>
<organism evidence="1 2">
    <name type="scientific">Ascaris lumbricoides</name>
    <name type="common">Giant roundworm</name>
    <dbReference type="NCBI Taxonomy" id="6252"/>
    <lineage>
        <taxon>Eukaryota</taxon>
        <taxon>Metazoa</taxon>
        <taxon>Ecdysozoa</taxon>
        <taxon>Nematoda</taxon>
        <taxon>Chromadorea</taxon>
        <taxon>Rhabditida</taxon>
        <taxon>Spirurina</taxon>
        <taxon>Ascaridomorpha</taxon>
        <taxon>Ascaridoidea</taxon>
        <taxon>Ascarididae</taxon>
        <taxon>Ascaris</taxon>
    </lineage>
</organism>